<dbReference type="FunFam" id="3.30.740.10:FF:000006">
    <property type="entry name" value="Dynein light chain"/>
    <property type="match status" value="1"/>
</dbReference>
<dbReference type="PANTHER" id="PTHR11886:SF55">
    <property type="entry name" value="DYNEIN LIGHT CHAIN 2, CYTOPLASMIC-RELATED"/>
    <property type="match status" value="1"/>
</dbReference>
<dbReference type="SMART" id="SM01375">
    <property type="entry name" value="Dynein_light"/>
    <property type="match status" value="1"/>
</dbReference>
<dbReference type="AlphaFoldDB" id="A0A0M3HRP0"/>
<keyword evidence="4 8" id="KW-0493">Microtubule</keyword>
<dbReference type="Proteomes" id="UP000036681">
    <property type="component" value="Unplaced"/>
</dbReference>
<proteinExistence type="inferred from homology"/>
<keyword evidence="6 8" id="KW-0505">Motor protein</keyword>
<evidence type="ECO:0000256" key="3">
    <source>
        <dbReference type="ARBA" id="ARBA00022490"/>
    </source>
</evidence>
<evidence type="ECO:0000313" key="10">
    <source>
        <dbReference type="WBParaSite" id="ALUE_0000500401-mRNA-1"/>
    </source>
</evidence>
<name>A0A0M3HRP0_ASCLU</name>
<dbReference type="WBParaSite" id="ALUE_0000500401-mRNA-1">
    <property type="protein sequence ID" value="ALUE_0000500401-mRNA-1"/>
    <property type="gene ID" value="ALUE_0000500401"/>
</dbReference>
<dbReference type="InterPro" id="IPR037177">
    <property type="entry name" value="DLC_sf"/>
</dbReference>
<reference evidence="10" key="1">
    <citation type="submission" date="2017-02" db="UniProtKB">
        <authorList>
            <consortium name="WormBaseParasite"/>
        </authorList>
    </citation>
    <scope>IDENTIFICATION</scope>
</reference>
<protein>
    <recommendedName>
        <fullName evidence="8">Dynein light chain</fullName>
    </recommendedName>
</protein>
<evidence type="ECO:0000256" key="6">
    <source>
        <dbReference type="ARBA" id="ARBA00023175"/>
    </source>
</evidence>
<dbReference type="InterPro" id="IPR001372">
    <property type="entry name" value="Dynein_light_chain_typ-1/2"/>
</dbReference>
<dbReference type="InterPro" id="IPR019763">
    <property type="entry name" value="Dynein_light_1/2_CS"/>
</dbReference>
<sequence>MRVGVNWWAMLAENELNKAEIKETDMEPSMVEACIDITCEAQKRYIFDKDVAAYIKDEFERRFGPTWHCVVGKSFGSRVSYEMQHFMLLRRRRVSIMIFKCGY</sequence>
<evidence type="ECO:0000313" key="9">
    <source>
        <dbReference type="Proteomes" id="UP000036681"/>
    </source>
</evidence>
<comment type="similarity">
    <text evidence="2 8">Belongs to the dynein light chain family.</text>
</comment>
<comment type="subcellular location">
    <subcellularLocation>
        <location evidence="1 8">Cytoplasm</location>
        <location evidence="1 8">Cytoskeleton</location>
    </subcellularLocation>
</comment>
<keyword evidence="7 8" id="KW-0206">Cytoskeleton</keyword>
<evidence type="ECO:0000256" key="2">
    <source>
        <dbReference type="ARBA" id="ARBA00010156"/>
    </source>
</evidence>
<accession>A0A0M3HRP0</accession>
<keyword evidence="9" id="KW-1185">Reference proteome</keyword>
<organism evidence="9 10">
    <name type="scientific">Ascaris lumbricoides</name>
    <name type="common">Giant roundworm</name>
    <dbReference type="NCBI Taxonomy" id="6252"/>
    <lineage>
        <taxon>Eukaryota</taxon>
        <taxon>Metazoa</taxon>
        <taxon>Ecdysozoa</taxon>
        <taxon>Nematoda</taxon>
        <taxon>Chromadorea</taxon>
        <taxon>Rhabditida</taxon>
        <taxon>Spirurina</taxon>
        <taxon>Ascaridomorpha</taxon>
        <taxon>Ascaridoidea</taxon>
        <taxon>Ascarididae</taxon>
        <taxon>Ascaris</taxon>
    </lineage>
</organism>
<dbReference type="GO" id="GO:0045505">
    <property type="term" value="F:dynein intermediate chain binding"/>
    <property type="evidence" value="ECO:0007669"/>
    <property type="project" value="TreeGrafter"/>
</dbReference>
<evidence type="ECO:0000256" key="1">
    <source>
        <dbReference type="ARBA" id="ARBA00004245"/>
    </source>
</evidence>
<evidence type="ECO:0000256" key="4">
    <source>
        <dbReference type="ARBA" id="ARBA00022701"/>
    </source>
</evidence>
<evidence type="ECO:0000256" key="7">
    <source>
        <dbReference type="ARBA" id="ARBA00023212"/>
    </source>
</evidence>
<evidence type="ECO:0000256" key="5">
    <source>
        <dbReference type="ARBA" id="ARBA00023017"/>
    </source>
</evidence>
<dbReference type="GO" id="GO:0005874">
    <property type="term" value="C:microtubule"/>
    <property type="evidence" value="ECO:0007669"/>
    <property type="project" value="UniProtKB-KW"/>
</dbReference>
<keyword evidence="5 8" id="KW-0243">Dynein</keyword>
<dbReference type="Pfam" id="PF01221">
    <property type="entry name" value="Dynein_light"/>
    <property type="match status" value="1"/>
</dbReference>
<dbReference type="PANTHER" id="PTHR11886">
    <property type="entry name" value="DYNEIN LIGHT CHAIN"/>
    <property type="match status" value="1"/>
</dbReference>
<dbReference type="GO" id="GO:0007017">
    <property type="term" value="P:microtubule-based process"/>
    <property type="evidence" value="ECO:0007669"/>
    <property type="project" value="InterPro"/>
</dbReference>
<dbReference type="Gene3D" id="3.30.740.10">
    <property type="entry name" value="Protein Inhibitor Of Neuronal Nitric Oxide Synthase"/>
    <property type="match status" value="1"/>
</dbReference>
<dbReference type="SUPFAM" id="SSF54648">
    <property type="entry name" value="DLC"/>
    <property type="match status" value="1"/>
</dbReference>
<dbReference type="PROSITE" id="PS01239">
    <property type="entry name" value="DYNEIN_LIGHT_1"/>
    <property type="match status" value="1"/>
</dbReference>
<evidence type="ECO:0000256" key="8">
    <source>
        <dbReference type="RuleBase" id="RU365010"/>
    </source>
</evidence>
<dbReference type="GO" id="GO:0005868">
    <property type="term" value="C:cytoplasmic dynein complex"/>
    <property type="evidence" value="ECO:0007669"/>
    <property type="project" value="TreeGrafter"/>
</dbReference>
<keyword evidence="3 8" id="KW-0963">Cytoplasm</keyword>